<dbReference type="Pfam" id="PF08241">
    <property type="entry name" value="Methyltransf_11"/>
    <property type="match status" value="1"/>
</dbReference>
<gene>
    <name evidence="5" type="ORF">NDU88_010544</name>
</gene>
<proteinExistence type="inferred from homology"/>
<keyword evidence="3" id="KW-0808">Transferase</keyword>
<protein>
    <recommendedName>
        <fullName evidence="4">Methyltransferase type 11 domain-containing protein</fullName>
    </recommendedName>
</protein>
<evidence type="ECO:0000313" key="5">
    <source>
        <dbReference type="EMBL" id="KAJ1132217.1"/>
    </source>
</evidence>
<organism evidence="5 6">
    <name type="scientific">Pleurodeles waltl</name>
    <name type="common">Iberian ribbed newt</name>
    <dbReference type="NCBI Taxonomy" id="8319"/>
    <lineage>
        <taxon>Eukaryota</taxon>
        <taxon>Metazoa</taxon>
        <taxon>Chordata</taxon>
        <taxon>Craniata</taxon>
        <taxon>Vertebrata</taxon>
        <taxon>Euteleostomi</taxon>
        <taxon>Amphibia</taxon>
        <taxon>Batrachia</taxon>
        <taxon>Caudata</taxon>
        <taxon>Salamandroidea</taxon>
        <taxon>Salamandridae</taxon>
        <taxon>Pleurodelinae</taxon>
        <taxon>Pleurodeles</taxon>
    </lineage>
</organism>
<accession>A0AAV7PY89</accession>
<dbReference type="Gene3D" id="3.40.50.150">
    <property type="entry name" value="Vaccinia Virus protein VP39"/>
    <property type="match status" value="1"/>
</dbReference>
<dbReference type="SUPFAM" id="SSF53335">
    <property type="entry name" value="S-adenosyl-L-methionine-dependent methyltransferases"/>
    <property type="match status" value="1"/>
</dbReference>
<dbReference type="EMBL" id="JANPWB010000011">
    <property type="protein sequence ID" value="KAJ1132217.1"/>
    <property type="molecule type" value="Genomic_DNA"/>
</dbReference>
<comment type="caution">
    <text evidence="5">The sequence shown here is derived from an EMBL/GenBank/DDBJ whole genome shotgun (WGS) entry which is preliminary data.</text>
</comment>
<comment type="similarity">
    <text evidence="1">Belongs to the methyltransferase superfamily.</text>
</comment>
<dbReference type="CDD" id="cd02440">
    <property type="entry name" value="AdoMet_MTases"/>
    <property type="match status" value="1"/>
</dbReference>
<evidence type="ECO:0000256" key="1">
    <source>
        <dbReference type="ARBA" id="ARBA00008361"/>
    </source>
</evidence>
<dbReference type="GO" id="GO:0008757">
    <property type="term" value="F:S-adenosylmethionine-dependent methyltransferase activity"/>
    <property type="evidence" value="ECO:0007669"/>
    <property type="project" value="InterPro"/>
</dbReference>
<evidence type="ECO:0000313" key="6">
    <source>
        <dbReference type="Proteomes" id="UP001066276"/>
    </source>
</evidence>
<feature type="domain" description="Methyltransferase type 11" evidence="4">
    <location>
        <begin position="55"/>
        <end position="146"/>
    </location>
</feature>
<dbReference type="PANTHER" id="PTHR44942:SF4">
    <property type="entry name" value="METHYLTRANSFERASE TYPE 11 DOMAIN-CONTAINING PROTEIN"/>
    <property type="match status" value="1"/>
</dbReference>
<dbReference type="FunFam" id="3.40.50.150:FF:000370">
    <property type="entry name" value="Si:ch211-93g23.2"/>
    <property type="match status" value="1"/>
</dbReference>
<dbReference type="AlphaFoldDB" id="A0AAV7PY89"/>
<reference evidence="5" key="1">
    <citation type="journal article" date="2022" name="bioRxiv">
        <title>Sequencing and chromosome-scale assembly of the giantPleurodeles waltlgenome.</title>
        <authorList>
            <person name="Brown T."/>
            <person name="Elewa A."/>
            <person name="Iarovenko S."/>
            <person name="Subramanian E."/>
            <person name="Araus A.J."/>
            <person name="Petzold A."/>
            <person name="Susuki M."/>
            <person name="Suzuki K.-i.T."/>
            <person name="Hayashi T."/>
            <person name="Toyoda A."/>
            <person name="Oliveira C."/>
            <person name="Osipova E."/>
            <person name="Leigh N.D."/>
            <person name="Simon A."/>
            <person name="Yun M.H."/>
        </authorList>
    </citation>
    <scope>NUCLEOTIDE SEQUENCE</scope>
    <source>
        <strain evidence="5">20211129_DDA</strain>
        <tissue evidence="5">Liver</tissue>
    </source>
</reference>
<evidence type="ECO:0000259" key="4">
    <source>
        <dbReference type="Pfam" id="PF08241"/>
    </source>
</evidence>
<evidence type="ECO:0000256" key="3">
    <source>
        <dbReference type="ARBA" id="ARBA00022679"/>
    </source>
</evidence>
<name>A0AAV7PY89_PLEWA</name>
<dbReference type="InterPro" id="IPR051052">
    <property type="entry name" value="Diverse_substrate_MTase"/>
</dbReference>
<keyword evidence="6" id="KW-1185">Reference proteome</keyword>
<evidence type="ECO:0000256" key="2">
    <source>
        <dbReference type="ARBA" id="ARBA00022603"/>
    </source>
</evidence>
<dbReference type="InterPro" id="IPR029063">
    <property type="entry name" value="SAM-dependent_MTases_sf"/>
</dbReference>
<dbReference type="Proteomes" id="UP001066276">
    <property type="component" value="Chromosome 7"/>
</dbReference>
<dbReference type="GO" id="GO:0032259">
    <property type="term" value="P:methylation"/>
    <property type="evidence" value="ECO:0007669"/>
    <property type="project" value="UniProtKB-KW"/>
</dbReference>
<sequence>MQEDAPTATMPRRFFETKEHASLYQKYMIWAPEEVISLILSYLETKKGKPFELAVDVGCGTGSSTRVLASHFQKVVGMDISEAQLQEAKNVGFSPNVSYVVAPAEKIPFEDGSVDLITASVAAHWFEVDKFLREVDRVLKPNGCLALYCLCLHYDLHYKDCSKSLTDTFMEAYNFLLREHGDEKVELMKSEYKDIFDAVPFADKTRVTNILLKCSMSLTAFLGFLESHFMFQLFSKRDPENANAFLKKLQERLLQIMGVSSPDTELEIHNKYICVLACKSN</sequence>
<dbReference type="InterPro" id="IPR013216">
    <property type="entry name" value="Methyltransf_11"/>
</dbReference>
<dbReference type="PANTHER" id="PTHR44942">
    <property type="entry name" value="METHYLTRANSF_11 DOMAIN-CONTAINING PROTEIN"/>
    <property type="match status" value="1"/>
</dbReference>
<keyword evidence="2" id="KW-0489">Methyltransferase</keyword>